<dbReference type="EMBL" id="ML210318">
    <property type="protein sequence ID" value="TFK19943.1"/>
    <property type="molecule type" value="Genomic_DNA"/>
</dbReference>
<keyword evidence="2" id="KW-1185">Reference proteome</keyword>
<gene>
    <name evidence="1" type="ORF">FA15DRAFT_573748</name>
</gene>
<sequence length="458" mass="52606">SREQRRLTRRTTIACSQVCRYWRHAALGYNRLWVHVVDFQAYSLQRNLKYIDLCHPYPFNVGHHDNPLQLPGQPGLFDVLLHLKDRILEWNVDCEDVSLCRSRWYRIFASSLMSTEGFHWKGRISSSGDEQEMDIIGHRFPMPLQRLSLTACNLLLYNMRLHRLTELHVEDLVDTSSAPDVPQWLDLLRGAPNIQLLSIQNSVRHQENQSIPPNYASLDMPCLRLISLGEKEKGDGRSFSLLPFLYPHPLCGFSSILPDVIVDAYLGFLEDFVRRMLSITLNDSSICDFPLHLYVGRNSRIAIGNVHDPEYTLDWNGPQDSKDVLEFLNSRSYNVISLISHSSFSRSFFDNISIFSDIVYHKVTALHCYISDEANAAIQVQIPDRLVDIIPFRVDGLPNVKVATFNGQRSFTYVVAALSDNDAVIPALPSLETIAFRNVQVHEQLVFFDDLLAYLKWR</sequence>
<feature type="non-terminal residue" evidence="1">
    <location>
        <position position="458"/>
    </location>
</feature>
<name>A0A5C3KJB6_COPMA</name>
<organism evidence="1 2">
    <name type="scientific">Coprinopsis marcescibilis</name>
    <name type="common">Agaric fungus</name>
    <name type="synonym">Psathyrella marcescibilis</name>
    <dbReference type="NCBI Taxonomy" id="230819"/>
    <lineage>
        <taxon>Eukaryota</taxon>
        <taxon>Fungi</taxon>
        <taxon>Dikarya</taxon>
        <taxon>Basidiomycota</taxon>
        <taxon>Agaricomycotina</taxon>
        <taxon>Agaricomycetes</taxon>
        <taxon>Agaricomycetidae</taxon>
        <taxon>Agaricales</taxon>
        <taxon>Agaricineae</taxon>
        <taxon>Psathyrellaceae</taxon>
        <taxon>Coprinopsis</taxon>
    </lineage>
</organism>
<reference evidence="1 2" key="1">
    <citation type="journal article" date="2019" name="Nat. Ecol. Evol.">
        <title>Megaphylogeny resolves global patterns of mushroom evolution.</title>
        <authorList>
            <person name="Varga T."/>
            <person name="Krizsan K."/>
            <person name="Foldi C."/>
            <person name="Dima B."/>
            <person name="Sanchez-Garcia M."/>
            <person name="Sanchez-Ramirez S."/>
            <person name="Szollosi G.J."/>
            <person name="Szarkandi J.G."/>
            <person name="Papp V."/>
            <person name="Albert L."/>
            <person name="Andreopoulos W."/>
            <person name="Angelini C."/>
            <person name="Antonin V."/>
            <person name="Barry K.W."/>
            <person name="Bougher N.L."/>
            <person name="Buchanan P."/>
            <person name="Buyck B."/>
            <person name="Bense V."/>
            <person name="Catcheside P."/>
            <person name="Chovatia M."/>
            <person name="Cooper J."/>
            <person name="Damon W."/>
            <person name="Desjardin D."/>
            <person name="Finy P."/>
            <person name="Geml J."/>
            <person name="Haridas S."/>
            <person name="Hughes K."/>
            <person name="Justo A."/>
            <person name="Karasinski D."/>
            <person name="Kautmanova I."/>
            <person name="Kiss B."/>
            <person name="Kocsube S."/>
            <person name="Kotiranta H."/>
            <person name="LaButti K.M."/>
            <person name="Lechner B.E."/>
            <person name="Liimatainen K."/>
            <person name="Lipzen A."/>
            <person name="Lukacs Z."/>
            <person name="Mihaltcheva S."/>
            <person name="Morgado L.N."/>
            <person name="Niskanen T."/>
            <person name="Noordeloos M.E."/>
            <person name="Ohm R.A."/>
            <person name="Ortiz-Santana B."/>
            <person name="Ovrebo C."/>
            <person name="Racz N."/>
            <person name="Riley R."/>
            <person name="Savchenko A."/>
            <person name="Shiryaev A."/>
            <person name="Soop K."/>
            <person name="Spirin V."/>
            <person name="Szebenyi C."/>
            <person name="Tomsovsky M."/>
            <person name="Tulloss R.E."/>
            <person name="Uehling J."/>
            <person name="Grigoriev I.V."/>
            <person name="Vagvolgyi C."/>
            <person name="Papp T."/>
            <person name="Martin F.M."/>
            <person name="Miettinen O."/>
            <person name="Hibbett D.S."/>
            <person name="Nagy L.G."/>
        </authorList>
    </citation>
    <scope>NUCLEOTIDE SEQUENCE [LARGE SCALE GENOMIC DNA]</scope>
    <source>
        <strain evidence="1 2">CBS 121175</strain>
    </source>
</reference>
<dbReference type="Proteomes" id="UP000307440">
    <property type="component" value="Unassembled WGS sequence"/>
</dbReference>
<accession>A0A5C3KJB6</accession>
<dbReference type="OrthoDB" id="3068893at2759"/>
<evidence type="ECO:0000313" key="1">
    <source>
        <dbReference type="EMBL" id="TFK19943.1"/>
    </source>
</evidence>
<dbReference type="AlphaFoldDB" id="A0A5C3KJB6"/>
<proteinExistence type="predicted"/>
<evidence type="ECO:0000313" key="2">
    <source>
        <dbReference type="Proteomes" id="UP000307440"/>
    </source>
</evidence>
<protein>
    <recommendedName>
        <fullName evidence="3">F-box domain-containing protein</fullName>
    </recommendedName>
</protein>
<dbReference type="InterPro" id="IPR036047">
    <property type="entry name" value="F-box-like_dom_sf"/>
</dbReference>
<feature type="non-terminal residue" evidence="1">
    <location>
        <position position="1"/>
    </location>
</feature>
<dbReference type="STRING" id="230819.A0A5C3KJB6"/>
<dbReference type="SUPFAM" id="SSF81383">
    <property type="entry name" value="F-box domain"/>
    <property type="match status" value="1"/>
</dbReference>
<evidence type="ECO:0008006" key="3">
    <source>
        <dbReference type="Google" id="ProtNLM"/>
    </source>
</evidence>